<dbReference type="AlphaFoldDB" id="A0A6C0B541"/>
<proteinExistence type="predicted"/>
<dbReference type="EMBL" id="MN739059">
    <property type="protein sequence ID" value="QHS86618.1"/>
    <property type="molecule type" value="Genomic_DNA"/>
</dbReference>
<evidence type="ECO:0000313" key="1">
    <source>
        <dbReference type="EMBL" id="QHS86618.1"/>
    </source>
</evidence>
<sequence length="58" mass="6914">MKLKITITYKKGMSFKKIVMGRLKKYTKYRELEYDSKDAVAKKKINFKLIDSLPKLKL</sequence>
<accession>A0A6C0B541</accession>
<name>A0A6C0B541_9ZZZZ</name>
<organism evidence="1">
    <name type="scientific">viral metagenome</name>
    <dbReference type="NCBI Taxonomy" id="1070528"/>
    <lineage>
        <taxon>unclassified sequences</taxon>
        <taxon>metagenomes</taxon>
        <taxon>organismal metagenomes</taxon>
    </lineage>
</organism>
<protein>
    <submittedName>
        <fullName evidence="1">Uncharacterized protein</fullName>
    </submittedName>
</protein>
<reference evidence="1" key="1">
    <citation type="journal article" date="2020" name="Nature">
        <title>Giant virus diversity and host interactions through global metagenomics.</title>
        <authorList>
            <person name="Schulz F."/>
            <person name="Roux S."/>
            <person name="Paez-Espino D."/>
            <person name="Jungbluth S."/>
            <person name="Walsh D.A."/>
            <person name="Denef V.J."/>
            <person name="McMahon K.D."/>
            <person name="Konstantinidis K.T."/>
            <person name="Eloe-Fadrosh E.A."/>
            <person name="Kyrpides N.C."/>
            <person name="Woyke T."/>
        </authorList>
    </citation>
    <scope>NUCLEOTIDE SEQUENCE</scope>
    <source>
        <strain evidence="1">GVMAG-M-3300009422-16</strain>
    </source>
</reference>